<comment type="subunit">
    <text evidence="4">Oligomer with a subunit composition of (alpha,beta,gamma)6.</text>
</comment>
<evidence type="ECO:0000313" key="8">
    <source>
        <dbReference type="EMBL" id="VDB97380.1"/>
    </source>
</evidence>
<evidence type="ECO:0000313" key="11">
    <source>
        <dbReference type="Proteomes" id="UP001281024"/>
    </source>
</evidence>
<dbReference type="NCBIfam" id="TIGR01608">
    <property type="entry name" value="citD"/>
    <property type="match status" value="1"/>
</dbReference>
<comment type="function">
    <text evidence="4">Covalent carrier of the coenzyme of citrate lyase.</text>
</comment>
<keyword evidence="3 4" id="KW-0597">Phosphoprotein</keyword>
<dbReference type="Pfam" id="PF06857">
    <property type="entry name" value="ACP"/>
    <property type="match status" value="1"/>
</dbReference>
<evidence type="ECO:0000256" key="2">
    <source>
        <dbReference type="ARBA" id="ARBA00022490"/>
    </source>
</evidence>
<dbReference type="InterPro" id="IPR023439">
    <property type="entry name" value="Mal_deCO2ase/Cit_lyase_ACP"/>
</dbReference>
<evidence type="ECO:0000256" key="4">
    <source>
        <dbReference type="HAMAP-Rule" id="MF_00805"/>
    </source>
</evidence>
<dbReference type="Proteomes" id="UP000181728">
    <property type="component" value="Unassembled WGS sequence"/>
</dbReference>
<reference evidence="7 9" key="1">
    <citation type="journal article" date="2016" name="BMC Genomics">
        <title>Consensus pan-genome assembly of the specialised wine bacterium Oenococcus oeni.</title>
        <authorList>
            <person name="Sternes P.R."/>
            <person name="Borneman A.R."/>
        </authorList>
    </citation>
    <scope>NUCLEOTIDE SEQUENCE [LARGE SCALE GENOMIC DNA]</scope>
    <source>
        <strain evidence="7 9">AWRIB661</strain>
    </source>
</reference>
<evidence type="ECO:0000256" key="1">
    <source>
        <dbReference type="ARBA" id="ARBA00004496"/>
    </source>
</evidence>
<dbReference type="EMBL" id="LR031358">
    <property type="protein sequence ID" value="VDB97380.1"/>
    <property type="molecule type" value="Genomic_DNA"/>
</dbReference>
<dbReference type="RefSeq" id="WP_002817844.1">
    <property type="nucleotide sequence ID" value="NZ_CP014324.1"/>
</dbReference>
<keyword evidence="6" id="KW-0456">Lyase</keyword>
<sequence>MEIKKTALAGTTESSDIQITLSKGNDGIDVDLTSDVKKQFGDQIVKVITDTLNKFQITNAKVRAVDKGALDCVIKARTITAASRALNQEDQINWEVL</sequence>
<dbReference type="InterPro" id="IPR006495">
    <property type="entry name" value="CitD"/>
</dbReference>
<evidence type="ECO:0000313" key="7">
    <source>
        <dbReference type="EMBL" id="OIM21855.1"/>
    </source>
</evidence>
<dbReference type="GeneID" id="75065215"/>
<protein>
    <recommendedName>
        <fullName evidence="4">Citrate lyase acyl carrier protein</fullName>
    </recommendedName>
    <alternativeName>
        <fullName evidence="4">Citrate lyase gamma chain</fullName>
    </alternativeName>
</protein>
<dbReference type="Proteomes" id="UP001281024">
    <property type="component" value="Unassembled WGS sequence"/>
</dbReference>
<dbReference type="Proteomes" id="UP000294726">
    <property type="component" value="Chromosome"/>
</dbReference>
<proteinExistence type="inferred from homology"/>
<dbReference type="PIRSF" id="PIRSF002736">
    <property type="entry name" value="Citrt_lyas_gamma"/>
    <property type="match status" value="1"/>
</dbReference>
<dbReference type="AlphaFoldDB" id="A0A483B8I8"/>
<reference evidence="8 10" key="2">
    <citation type="submission" date="2018-08" db="EMBL/GenBank/DDBJ databases">
        <authorList>
            <person name="Lorentzen P. G. S. M."/>
        </authorList>
    </citation>
    <scope>NUCLEOTIDE SEQUENCE [LARGE SCALE GENOMIC DNA]</scope>
    <source>
        <strain evidence="8 10">CRBO_1381</strain>
    </source>
</reference>
<name>A0A483B8I8_OENOE</name>
<dbReference type="GO" id="GO:0005737">
    <property type="term" value="C:cytoplasm"/>
    <property type="evidence" value="ECO:0007669"/>
    <property type="project" value="UniProtKB-SubCell"/>
</dbReference>
<gene>
    <name evidence="4 6" type="primary">citD</name>
    <name evidence="7" type="ORF">ATX59_02015</name>
    <name evidence="6" type="ORF">GA838_05380</name>
    <name evidence="8" type="ORF">OENI_0384</name>
</gene>
<feature type="modified residue" description="O-(phosphoribosyl dephospho-coenzyme A)serine" evidence="4 5">
    <location>
        <position position="14"/>
    </location>
</feature>
<organism evidence="6 11">
    <name type="scientific">Oenococcus oeni</name>
    <name type="common">Leuconostoc oenos</name>
    <dbReference type="NCBI Taxonomy" id="1247"/>
    <lineage>
        <taxon>Bacteria</taxon>
        <taxon>Bacillati</taxon>
        <taxon>Bacillota</taxon>
        <taxon>Bacilli</taxon>
        <taxon>Lactobacillales</taxon>
        <taxon>Lactobacillaceae</taxon>
        <taxon>Oenococcus</taxon>
    </lineage>
</organism>
<dbReference type="EMBL" id="WERV01000003">
    <property type="protein sequence ID" value="MDV7715191.1"/>
    <property type="molecule type" value="Genomic_DNA"/>
</dbReference>
<reference evidence="6" key="3">
    <citation type="submission" date="2019-10" db="EMBL/GenBank/DDBJ databases">
        <title>Malate fermentation in French cider.</title>
        <authorList>
            <person name="Cousin F.J."/>
            <person name="Medina Fernandez S."/>
            <person name="Misery B."/>
            <person name="Laplace J.-M."/>
            <person name="Cretenet M."/>
        </authorList>
    </citation>
    <scope>NUCLEOTIDE SEQUENCE</scope>
    <source>
        <strain evidence="6">UCMA15129</strain>
    </source>
</reference>
<dbReference type="OMA" id="YNWKEID"/>
<dbReference type="GO" id="GO:0016829">
    <property type="term" value="F:lyase activity"/>
    <property type="evidence" value="ECO:0007669"/>
    <property type="project" value="UniProtKB-KW"/>
</dbReference>
<evidence type="ECO:0000256" key="5">
    <source>
        <dbReference type="PIRSR" id="PIRSR002736-50"/>
    </source>
</evidence>
<dbReference type="HAMAP" id="MF_00805">
    <property type="entry name" value="CitD"/>
    <property type="match status" value="1"/>
</dbReference>
<dbReference type="SMR" id="A0A483B8I8"/>
<comment type="similarity">
    <text evidence="4">Belongs to the CitD family.</text>
</comment>
<evidence type="ECO:0000313" key="6">
    <source>
        <dbReference type="EMBL" id="MDV7715191.1"/>
    </source>
</evidence>
<dbReference type="NCBIfam" id="NF009726">
    <property type="entry name" value="PRK13253.1"/>
    <property type="match status" value="1"/>
</dbReference>
<keyword evidence="2 4" id="KW-0963">Cytoplasm</keyword>
<evidence type="ECO:0000313" key="9">
    <source>
        <dbReference type="Proteomes" id="UP000181728"/>
    </source>
</evidence>
<dbReference type="EMBL" id="MLOK01000023">
    <property type="protein sequence ID" value="OIM21855.1"/>
    <property type="molecule type" value="Genomic_DNA"/>
</dbReference>
<evidence type="ECO:0000256" key="3">
    <source>
        <dbReference type="ARBA" id="ARBA00022553"/>
    </source>
</evidence>
<evidence type="ECO:0000313" key="10">
    <source>
        <dbReference type="Proteomes" id="UP000294726"/>
    </source>
</evidence>
<accession>A0A483B8I8</accession>
<comment type="subcellular location">
    <subcellularLocation>
        <location evidence="1 4">Cytoplasm</location>
    </subcellularLocation>
</comment>